<dbReference type="PROSITE" id="PS51671">
    <property type="entry name" value="ACT"/>
    <property type="match status" value="1"/>
</dbReference>
<dbReference type="SUPFAM" id="SSF55021">
    <property type="entry name" value="ACT-like"/>
    <property type="match status" value="1"/>
</dbReference>
<feature type="non-terminal residue" evidence="2">
    <location>
        <position position="1"/>
    </location>
</feature>
<dbReference type="InterPro" id="IPR045865">
    <property type="entry name" value="ACT-like_dom_sf"/>
</dbReference>
<organism evidence="2">
    <name type="scientific">marine sediment metagenome</name>
    <dbReference type="NCBI Taxonomy" id="412755"/>
    <lineage>
        <taxon>unclassified sequences</taxon>
        <taxon>metagenomes</taxon>
        <taxon>ecological metagenomes</taxon>
    </lineage>
</organism>
<protein>
    <recommendedName>
        <fullName evidence="1">ACT domain-containing protein</fullName>
    </recommendedName>
</protein>
<evidence type="ECO:0000313" key="2">
    <source>
        <dbReference type="EMBL" id="GAF98230.1"/>
    </source>
</evidence>
<proteinExistence type="predicted"/>
<dbReference type="AlphaFoldDB" id="X0VCB7"/>
<dbReference type="EMBL" id="BARS01017487">
    <property type="protein sequence ID" value="GAF98230.1"/>
    <property type="molecule type" value="Genomic_DNA"/>
</dbReference>
<feature type="domain" description="ACT" evidence="1">
    <location>
        <begin position="43"/>
        <end position="119"/>
    </location>
</feature>
<dbReference type="InterPro" id="IPR002912">
    <property type="entry name" value="ACT_dom"/>
</dbReference>
<comment type="caution">
    <text evidence="2">The sequence shown here is derived from an EMBL/GenBank/DDBJ whole genome shotgun (WGS) entry which is preliminary data.</text>
</comment>
<dbReference type="CDD" id="cd02116">
    <property type="entry name" value="ACT"/>
    <property type="match status" value="1"/>
</dbReference>
<sequence>TMPSSLREAVKLSEGMYVMLIADLDEKEVRIVPFADPEAKLIEFRIAFSDMPGALAKAANILAGQGVDLLSSESRTLRRGKSAEWVVVADVSRCKCKLEELEQKIVEEGAAKEVKFRSYS</sequence>
<name>X0VCB7_9ZZZZ</name>
<reference evidence="2" key="1">
    <citation type="journal article" date="2014" name="Front. Microbiol.">
        <title>High frequency of phylogenetically diverse reductive dehalogenase-homologous genes in deep subseafloor sedimentary metagenomes.</title>
        <authorList>
            <person name="Kawai M."/>
            <person name="Futagami T."/>
            <person name="Toyoda A."/>
            <person name="Takaki Y."/>
            <person name="Nishi S."/>
            <person name="Hori S."/>
            <person name="Arai W."/>
            <person name="Tsubouchi T."/>
            <person name="Morono Y."/>
            <person name="Uchiyama I."/>
            <person name="Ito T."/>
            <person name="Fujiyama A."/>
            <person name="Inagaki F."/>
            <person name="Takami H."/>
        </authorList>
    </citation>
    <scope>NUCLEOTIDE SEQUENCE</scope>
    <source>
        <strain evidence="2">Expedition CK06-06</strain>
    </source>
</reference>
<evidence type="ECO:0000259" key="1">
    <source>
        <dbReference type="PROSITE" id="PS51671"/>
    </source>
</evidence>
<gene>
    <name evidence="2" type="ORF">S01H1_28600</name>
</gene>
<accession>X0VCB7</accession>